<dbReference type="AlphaFoldDB" id="A0A502BI27"/>
<dbReference type="SUPFAM" id="SSF47413">
    <property type="entry name" value="lambda repressor-like DNA-binding domains"/>
    <property type="match status" value="1"/>
</dbReference>
<gene>
    <name evidence="2" type="ORF">FHY56_16955</name>
</gene>
<evidence type="ECO:0000259" key="1">
    <source>
        <dbReference type="PROSITE" id="PS50943"/>
    </source>
</evidence>
<dbReference type="CDD" id="cd00093">
    <property type="entry name" value="HTH_XRE"/>
    <property type="match status" value="1"/>
</dbReference>
<name>A0A502BI27_9HYPH</name>
<dbReference type="InterPro" id="IPR001387">
    <property type="entry name" value="Cro/C1-type_HTH"/>
</dbReference>
<evidence type="ECO:0000313" key="2">
    <source>
        <dbReference type="EMBL" id="TPF73960.1"/>
    </source>
</evidence>
<dbReference type="SMART" id="SM00530">
    <property type="entry name" value="HTH_XRE"/>
    <property type="match status" value="1"/>
</dbReference>
<dbReference type="Gene3D" id="1.10.260.40">
    <property type="entry name" value="lambda repressor-like DNA-binding domains"/>
    <property type="match status" value="1"/>
</dbReference>
<dbReference type="Pfam" id="PF13443">
    <property type="entry name" value="HTH_26"/>
    <property type="match status" value="1"/>
</dbReference>
<feature type="domain" description="HTH cro/C1-type" evidence="1">
    <location>
        <begin position="26"/>
        <end position="68"/>
    </location>
</feature>
<sequence length="104" mass="12232">MPDFLKNKSTRLYLFEWIDFRKTSAQQLAKRIKTSKSVISKLGNGKQRYNQDWLEKIAEGLQCDPVDLLRHPQEHFIEAKFRSLPMASRVSILKKMEQCDNCCL</sequence>
<dbReference type="InterPro" id="IPR010982">
    <property type="entry name" value="Lambda_DNA-bd_dom_sf"/>
</dbReference>
<comment type="caution">
    <text evidence="2">The sequence shown here is derived from an EMBL/GenBank/DDBJ whole genome shotgun (WGS) entry which is preliminary data.</text>
</comment>
<dbReference type="PROSITE" id="PS50943">
    <property type="entry name" value="HTH_CROC1"/>
    <property type="match status" value="1"/>
</dbReference>
<accession>A0A502BI27</accession>
<dbReference type="EMBL" id="VEWJ01000021">
    <property type="protein sequence ID" value="TPF73960.1"/>
    <property type="molecule type" value="Genomic_DNA"/>
</dbReference>
<organism evidence="2 3">
    <name type="scientific">Brucella gallinifaecis</name>
    <dbReference type="NCBI Taxonomy" id="215590"/>
    <lineage>
        <taxon>Bacteria</taxon>
        <taxon>Pseudomonadati</taxon>
        <taxon>Pseudomonadota</taxon>
        <taxon>Alphaproteobacteria</taxon>
        <taxon>Hyphomicrobiales</taxon>
        <taxon>Brucellaceae</taxon>
        <taxon>Brucella/Ochrobactrum group</taxon>
        <taxon>Brucella</taxon>
    </lineage>
</organism>
<reference evidence="2 3" key="1">
    <citation type="journal article" date="2003" name="Int. J. Syst. Evol. Microbiol.">
        <title>Towards a standardized format for the description of a novel species (of an established genus): Ochrobactrum gallinifaecis sp. nov.</title>
        <authorList>
            <person name="Kampfer P."/>
            <person name="Buczolits S."/>
            <person name="Albrecht A."/>
            <person name="Busse H.J."/>
            <person name="Stackebrandt E."/>
        </authorList>
    </citation>
    <scope>NUCLEOTIDE SEQUENCE [LARGE SCALE GENOMIC DNA]</scope>
    <source>
        <strain evidence="2 3">ISO 196</strain>
    </source>
</reference>
<proteinExistence type="predicted"/>
<dbReference type="RefSeq" id="WP_140906330.1">
    <property type="nucleotide sequence ID" value="NZ_JBHTMD010000038.1"/>
</dbReference>
<keyword evidence="3" id="KW-1185">Reference proteome</keyword>
<protein>
    <submittedName>
        <fullName evidence="2">Helix-turn-helix transcriptional regulator</fullName>
    </submittedName>
</protein>
<evidence type="ECO:0000313" key="3">
    <source>
        <dbReference type="Proteomes" id="UP000315388"/>
    </source>
</evidence>
<dbReference type="OrthoDB" id="9805309at2"/>
<dbReference type="GO" id="GO:0003677">
    <property type="term" value="F:DNA binding"/>
    <property type="evidence" value="ECO:0007669"/>
    <property type="project" value="InterPro"/>
</dbReference>
<dbReference type="Proteomes" id="UP000315388">
    <property type="component" value="Unassembled WGS sequence"/>
</dbReference>